<feature type="chain" id="PRO_5038101366" evidence="1">
    <location>
        <begin position="22"/>
        <end position="129"/>
    </location>
</feature>
<protein>
    <submittedName>
        <fullName evidence="2">Uncharacterized protein</fullName>
    </submittedName>
</protein>
<comment type="caution">
    <text evidence="2">The sequence shown here is derived from an EMBL/GenBank/DDBJ whole genome shotgun (WGS) entry which is preliminary data.</text>
</comment>
<evidence type="ECO:0000256" key="1">
    <source>
        <dbReference type="SAM" id="SignalP"/>
    </source>
</evidence>
<feature type="signal peptide" evidence="1">
    <location>
        <begin position="1"/>
        <end position="21"/>
    </location>
</feature>
<evidence type="ECO:0000313" key="3">
    <source>
        <dbReference type="Proteomes" id="UP000652567"/>
    </source>
</evidence>
<proteinExistence type="predicted"/>
<dbReference type="AlphaFoldDB" id="A0A928UZ10"/>
<keyword evidence="3" id="KW-1185">Reference proteome</keyword>
<evidence type="ECO:0000313" key="2">
    <source>
        <dbReference type="EMBL" id="MBE8715831.1"/>
    </source>
</evidence>
<accession>A0A928UZ10</accession>
<keyword evidence="1" id="KW-0732">Signal</keyword>
<sequence>MKLMSVIPMALLVMLPLASNAADKACLIEGKFSFMGQTIHSKDCVQSDPKESEAAFKGSCEALANMSVQMGGEAGKIDYMEQCPLPAQGVCKGMMGTKRDAYYYARSESDLSTLPASCGQLGGTWSSAD</sequence>
<dbReference type="Proteomes" id="UP000652567">
    <property type="component" value="Unassembled WGS sequence"/>
</dbReference>
<name>A0A928UZ10_9GAMM</name>
<organism evidence="2 3">
    <name type="scientific">Cellvibrio polysaccharolyticus</name>
    <dbReference type="NCBI Taxonomy" id="2082724"/>
    <lineage>
        <taxon>Bacteria</taxon>
        <taxon>Pseudomonadati</taxon>
        <taxon>Pseudomonadota</taxon>
        <taxon>Gammaproteobacteria</taxon>
        <taxon>Cellvibrionales</taxon>
        <taxon>Cellvibrionaceae</taxon>
        <taxon>Cellvibrio</taxon>
    </lineage>
</organism>
<dbReference type="EMBL" id="PRDL01000001">
    <property type="protein sequence ID" value="MBE8715831.1"/>
    <property type="molecule type" value="Genomic_DNA"/>
</dbReference>
<dbReference type="RefSeq" id="WP_193906468.1">
    <property type="nucleotide sequence ID" value="NZ_PRDL01000001.1"/>
</dbReference>
<reference evidence="2" key="1">
    <citation type="submission" date="2018-07" db="EMBL/GenBank/DDBJ databases">
        <title>Genome assembly of strain Ka43.</title>
        <authorList>
            <person name="Kukolya J."/>
            <person name="Nagy I."/>
            <person name="Horvath B."/>
            <person name="Toth A."/>
        </authorList>
    </citation>
    <scope>NUCLEOTIDE SEQUENCE</scope>
    <source>
        <strain evidence="2">KB43</strain>
    </source>
</reference>
<gene>
    <name evidence="2" type="ORF">C4F51_01345</name>
</gene>